<name>A0A0D2WSK2_CAPO3</name>
<gene>
    <name evidence="2" type="ORF">CAOG_005645</name>
</gene>
<dbReference type="EMBL" id="KE346368">
    <property type="protein sequence ID" value="KJE95165.1"/>
    <property type="molecule type" value="Genomic_DNA"/>
</dbReference>
<evidence type="ECO:0000256" key="1">
    <source>
        <dbReference type="SAM" id="MobiDB-lite"/>
    </source>
</evidence>
<dbReference type="PhylomeDB" id="A0A0D2WSK2"/>
<keyword evidence="3" id="KW-1185">Reference proteome</keyword>
<reference evidence="3" key="1">
    <citation type="submission" date="2011-02" db="EMBL/GenBank/DDBJ databases">
        <title>The Genome Sequence of Capsaspora owczarzaki ATCC 30864.</title>
        <authorList>
            <person name="Russ C."/>
            <person name="Cuomo C."/>
            <person name="Burger G."/>
            <person name="Gray M.W."/>
            <person name="Holland P.W.H."/>
            <person name="King N."/>
            <person name="Lang F.B.F."/>
            <person name="Roger A.J."/>
            <person name="Ruiz-Trillo I."/>
            <person name="Young S.K."/>
            <person name="Zeng Q."/>
            <person name="Gargeya S."/>
            <person name="Alvarado L."/>
            <person name="Berlin A."/>
            <person name="Chapman S.B."/>
            <person name="Chen Z."/>
            <person name="Freedman E."/>
            <person name="Gellesch M."/>
            <person name="Goldberg J."/>
            <person name="Griggs A."/>
            <person name="Gujja S."/>
            <person name="Heilman E."/>
            <person name="Heiman D."/>
            <person name="Howarth C."/>
            <person name="Mehta T."/>
            <person name="Neiman D."/>
            <person name="Pearson M."/>
            <person name="Roberts A."/>
            <person name="Saif S."/>
            <person name="Shea T."/>
            <person name="Shenoy N."/>
            <person name="Sisk P."/>
            <person name="Stolte C."/>
            <person name="Sykes S."/>
            <person name="White J."/>
            <person name="Yandava C."/>
            <person name="Haas B."/>
            <person name="Nusbaum C."/>
            <person name="Birren B."/>
        </authorList>
    </citation>
    <scope>NUCLEOTIDE SEQUENCE</scope>
    <source>
        <strain evidence="3">ATCC 30864</strain>
    </source>
</reference>
<accession>A0A0D2WSK2</accession>
<organism evidence="2 3">
    <name type="scientific">Capsaspora owczarzaki (strain ATCC 30864)</name>
    <dbReference type="NCBI Taxonomy" id="595528"/>
    <lineage>
        <taxon>Eukaryota</taxon>
        <taxon>Filasterea</taxon>
        <taxon>Capsaspora</taxon>
    </lineage>
</organism>
<feature type="compositionally biased region" description="Low complexity" evidence="1">
    <location>
        <begin position="232"/>
        <end position="249"/>
    </location>
</feature>
<evidence type="ECO:0000313" key="2">
    <source>
        <dbReference type="EMBL" id="KJE95165.1"/>
    </source>
</evidence>
<feature type="region of interest" description="Disordered" evidence="1">
    <location>
        <begin position="232"/>
        <end position="259"/>
    </location>
</feature>
<sequence length="389" mass="42090">MSVVTAGFAASGSGAEGFGGPSRVRSVVAPTTRFSCSHDDFRNAHRLAAEVRYLSKAGKSQADKIAEKASKALQKAMEAGRVDQLIALNQLNKLADIARRQDIEVDDSGDNVLFSTTIGVSCWRLHPTHLKTSTECKLLSGCPPFDQNIFRIYCDKPVRDDENQHMLLGPARDMPRALFETALSRLIEQSPCCVEIHAAPAGDPATLVEPLANLKLGASSLSASATTGSFSSAAPSNVPAPSHPVAANSDSDQSENPLDAIDCDELDDESCLLLKALKWTIFLPHVSAAEKAVAYYIATRIVGENTVEMLSERSTLWWFARDALTRYSTTDDREINAQDDLIAHLDRLIRVGKASFCTVDEICSHSPDGQTCRFVASRQDTSAPAPTRL</sequence>
<evidence type="ECO:0000313" key="3">
    <source>
        <dbReference type="Proteomes" id="UP000008743"/>
    </source>
</evidence>
<dbReference type="AlphaFoldDB" id="A0A0D2WSK2"/>
<protein>
    <submittedName>
        <fullName evidence="2">Uncharacterized protein</fullName>
    </submittedName>
</protein>
<proteinExistence type="predicted"/>
<dbReference type="Proteomes" id="UP000008743">
    <property type="component" value="Unassembled WGS sequence"/>
</dbReference>
<dbReference type="InParanoid" id="A0A0D2WSK2"/>